<protein>
    <submittedName>
        <fullName evidence="1">Uncharacterized protein</fullName>
    </submittedName>
</protein>
<evidence type="ECO:0000313" key="1">
    <source>
        <dbReference type="EMBL" id="CAG7731130.1"/>
    </source>
</evidence>
<name>A0A8J2K1N7_9HEXA</name>
<dbReference type="EMBL" id="CAJVCH010206434">
    <property type="protein sequence ID" value="CAG7731130.1"/>
    <property type="molecule type" value="Genomic_DNA"/>
</dbReference>
<dbReference type="Proteomes" id="UP000708208">
    <property type="component" value="Unassembled WGS sequence"/>
</dbReference>
<reference evidence="1" key="1">
    <citation type="submission" date="2021-06" db="EMBL/GenBank/DDBJ databases">
        <authorList>
            <person name="Hodson N. C."/>
            <person name="Mongue J. A."/>
            <person name="Jaron S. K."/>
        </authorList>
    </citation>
    <scope>NUCLEOTIDE SEQUENCE</scope>
</reference>
<dbReference type="AlphaFoldDB" id="A0A8J2K1N7"/>
<accession>A0A8J2K1N7</accession>
<evidence type="ECO:0000313" key="2">
    <source>
        <dbReference type="Proteomes" id="UP000708208"/>
    </source>
</evidence>
<proteinExistence type="predicted"/>
<keyword evidence="2" id="KW-1185">Reference proteome</keyword>
<organism evidence="1 2">
    <name type="scientific">Allacma fusca</name>
    <dbReference type="NCBI Taxonomy" id="39272"/>
    <lineage>
        <taxon>Eukaryota</taxon>
        <taxon>Metazoa</taxon>
        <taxon>Ecdysozoa</taxon>
        <taxon>Arthropoda</taxon>
        <taxon>Hexapoda</taxon>
        <taxon>Collembola</taxon>
        <taxon>Symphypleona</taxon>
        <taxon>Sminthuridae</taxon>
        <taxon>Allacma</taxon>
    </lineage>
</organism>
<sequence>MVDGYETMLPEKMPAMDSIEEIRLSPTAYCSSWAFQNILETLEELSLSGTFTDEGVTGIPRDKCKDVLRFKMYNEVDAVKLRESVCIGNLKNLYQLHLKSNFITDVSILHGVACVKAVTSLSLSAEKITDISIVCIINNLQKLKRLHLNKCSLLSVELQFAVWKEFSEEIILDFEEIKHLLNAVTKQVRFSEDGMKDVLECIDPDKVNYFQGAFLPCLRNSESDMKDSLIGTSNK</sequence>
<comment type="caution">
    <text evidence="1">The sequence shown here is derived from an EMBL/GenBank/DDBJ whole genome shotgun (WGS) entry which is preliminary data.</text>
</comment>
<gene>
    <name evidence="1" type="ORF">AFUS01_LOCUS19737</name>
</gene>